<accession>A0AAV5TVP7</accession>
<gene>
    <name evidence="2" type="ORF">PENTCL1PPCAC_20239</name>
</gene>
<organism evidence="2 3">
    <name type="scientific">Pristionchus entomophagus</name>
    <dbReference type="NCBI Taxonomy" id="358040"/>
    <lineage>
        <taxon>Eukaryota</taxon>
        <taxon>Metazoa</taxon>
        <taxon>Ecdysozoa</taxon>
        <taxon>Nematoda</taxon>
        <taxon>Chromadorea</taxon>
        <taxon>Rhabditida</taxon>
        <taxon>Rhabditina</taxon>
        <taxon>Diplogasteromorpha</taxon>
        <taxon>Diplogasteroidea</taxon>
        <taxon>Neodiplogasteridae</taxon>
        <taxon>Pristionchus</taxon>
    </lineage>
</organism>
<feature type="region of interest" description="Disordered" evidence="1">
    <location>
        <begin position="18"/>
        <end position="39"/>
    </location>
</feature>
<evidence type="ECO:0000256" key="1">
    <source>
        <dbReference type="SAM" id="MobiDB-lite"/>
    </source>
</evidence>
<reference evidence="2" key="1">
    <citation type="submission" date="2023-10" db="EMBL/GenBank/DDBJ databases">
        <title>Genome assembly of Pristionchus species.</title>
        <authorList>
            <person name="Yoshida K."/>
            <person name="Sommer R.J."/>
        </authorList>
    </citation>
    <scope>NUCLEOTIDE SEQUENCE</scope>
    <source>
        <strain evidence="2">RS0144</strain>
    </source>
</reference>
<comment type="caution">
    <text evidence="2">The sequence shown here is derived from an EMBL/GenBank/DDBJ whole genome shotgun (WGS) entry which is preliminary data.</text>
</comment>
<protein>
    <submittedName>
        <fullName evidence="2">Uncharacterized protein</fullName>
    </submittedName>
</protein>
<dbReference type="EMBL" id="BTSX01000005">
    <property type="protein sequence ID" value="GMS98064.1"/>
    <property type="molecule type" value="Genomic_DNA"/>
</dbReference>
<proteinExistence type="predicted"/>
<feature type="non-terminal residue" evidence="2">
    <location>
        <position position="1"/>
    </location>
</feature>
<evidence type="ECO:0000313" key="2">
    <source>
        <dbReference type="EMBL" id="GMS98064.1"/>
    </source>
</evidence>
<name>A0AAV5TVP7_9BILA</name>
<sequence length="85" mass="9545">GPRRNACCCRNLMHLYDGESSSKSKKKSARNSRSNDSDLKACGLTINEAKIIVAAHKKFKECLKAKVARVFYKHGWLLAFFGNLL</sequence>
<evidence type="ECO:0000313" key="3">
    <source>
        <dbReference type="Proteomes" id="UP001432027"/>
    </source>
</evidence>
<dbReference type="AlphaFoldDB" id="A0AAV5TVP7"/>
<keyword evidence="3" id="KW-1185">Reference proteome</keyword>
<dbReference type="Proteomes" id="UP001432027">
    <property type="component" value="Unassembled WGS sequence"/>
</dbReference>